<proteinExistence type="predicted"/>
<protein>
    <submittedName>
        <fullName evidence="2">Uncharacterized protein</fullName>
    </submittedName>
</protein>
<sequence>MKSRLVLKRWEKMTIPQWRIQDSNSRPYLQLTQESNNYRTKQKRCEMAETLRTVAEREEEEWSRLWNSYNHKGVQLKNRIQFVKGKSEQGVSMDTLEHSVGSPLTIPLHCCLGFVLTLRFYNTRYLETLASCRIHRKTPNLDKKLYKMPWKLLIALDQEQMLREQFAKFHMKNGLYSLPLTQMDAVTMEAIDLWSTYGGRQTCICSCLSLRFSKAYKEGPKQKYMDPKSINLEGLNSRLDDMEWEDLEEDEDNDDDQRKNQKVD</sequence>
<name>A0A9R1VUI0_LACSA</name>
<dbReference type="AlphaFoldDB" id="A0A9R1VUI0"/>
<dbReference type="EMBL" id="NBSK02000004">
    <property type="protein sequence ID" value="KAJ0211518.1"/>
    <property type="molecule type" value="Genomic_DNA"/>
</dbReference>
<evidence type="ECO:0000256" key="1">
    <source>
        <dbReference type="SAM" id="MobiDB-lite"/>
    </source>
</evidence>
<feature type="region of interest" description="Disordered" evidence="1">
    <location>
        <begin position="241"/>
        <end position="264"/>
    </location>
</feature>
<comment type="caution">
    <text evidence="2">The sequence shown here is derived from an EMBL/GenBank/DDBJ whole genome shotgun (WGS) entry which is preliminary data.</text>
</comment>
<feature type="compositionally biased region" description="Acidic residues" evidence="1">
    <location>
        <begin position="242"/>
        <end position="255"/>
    </location>
</feature>
<accession>A0A9R1VUI0</accession>
<reference evidence="2 3" key="1">
    <citation type="journal article" date="2017" name="Nat. Commun.">
        <title>Genome assembly with in vitro proximity ligation data and whole-genome triplication in lettuce.</title>
        <authorList>
            <person name="Reyes-Chin-Wo S."/>
            <person name="Wang Z."/>
            <person name="Yang X."/>
            <person name="Kozik A."/>
            <person name="Arikit S."/>
            <person name="Song C."/>
            <person name="Xia L."/>
            <person name="Froenicke L."/>
            <person name="Lavelle D.O."/>
            <person name="Truco M.J."/>
            <person name="Xia R."/>
            <person name="Zhu S."/>
            <person name="Xu C."/>
            <person name="Xu H."/>
            <person name="Xu X."/>
            <person name="Cox K."/>
            <person name="Korf I."/>
            <person name="Meyers B.C."/>
            <person name="Michelmore R.W."/>
        </authorList>
    </citation>
    <scope>NUCLEOTIDE SEQUENCE [LARGE SCALE GENOMIC DNA]</scope>
    <source>
        <strain evidence="3">cv. Salinas</strain>
        <tissue evidence="2">Seedlings</tissue>
    </source>
</reference>
<keyword evidence="3" id="KW-1185">Reference proteome</keyword>
<organism evidence="2 3">
    <name type="scientific">Lactuca sativa</name>
    <name type="common">Garden lettuce</name>
    <dbReference type="NCBI Taxonomy" id="4236"/>
    <lineage>
        <taxon>Eukaryota</taxon>
        <taxon>Viridiplantae</taxon>
        <taxon>Streptophyta</taxon>
        <taxon>Embryophyta</taxon>
        <taxon>Tracheophyta</taxon>
        <taxon>Spermatophyta</taxon>
        <taxon>Magnoliopsida</taxon>
        <taxon>eudicotyledons</taxon>
        <taxon>Gunneridae</taxon>
        <taxon>Pentapetalae</taxon>
        <taxon>asterids</taxon>
        <taxon>campanulids</taxon>
        <taxon>Asterales</taxon>
        <taxon>Asteraceae</taxon>
        <taxon>Cichorioideae</taxon>
        <taxon>Cichorieae</taxon>
        <taxon>Lactucinae</taxon>
        <taxon>Lactuca</taxon>
    </lineage>
</organism>
<evidence type="ECO:0000313" key="2">
    <source>
        <dbReference type="EMBL" id="KAJ0211518.1"/>
    </source>
</evidence>
<dbReference type="Proteomes" id="UP000235145">
    <property type="component" value="Unassembled WGS sequence"/>
</dbReference>
<evidence type="ECO:0000313" key="3">
    <source>
        <dbReference type="Proteomes" id="UP000235145"/>
    </source>
</evidence>
<gene>
    <name evidence="2" type="ORF">LSAT_V11C400195680</name>
</gene>